<protein>
    <recommendedName>
        <fullName evidence="13">tRNA-splicing ligase RtcB</fullName>
        <ecNumber evidence="13">6.5.1.-</ecNumber>
    </recommendedName>
</protein>
<dbReference type="GO" id="GO:0042245">
    <property type="term" value="P:RNA repair"/>
    <property type="evidence" value="ECO:0007669"/>
    <property type="project" value="UniProtKB-KW"/>
</dbReference>
<comment type="catalytic activity">
    <reaction evidence="9">
        <text>a 3'-end 2',3'-cyclophospho-ribonucleotide-RNA + a 5'-end dephospho-ribonucleoside-RNA + GTP + H2O = a ribonucleotidyl-ribonucleotide-RNA + GMP + diphosphate + H(+)</text>
        <dbReference type="Rhea" id="RHEA:68080"/>
        <dbReference type="Rhea" id="RHEA-COMP:10464"/>
        <dbReference type="Rhea" id="RHEA-COMP:13936"/>
        <dbReference type="Rhea" id="RHEA-COMP:17355"/>
        <dbReference type="ChEBI" id="CHEBI:15377"/>
        <dbReference type="ChEBI" id="CHEBI:15378"/>
        <dbReference type="ChEBI" id="CHEBI:33019"/>
        <dbReference type="ChEBI" id="CHEBI:37565"/>
        <dbReference type="ChEBI" id="CHEBI:58115"/>
        <dbReference type="ChEBI" id="CHEBI:83064"/>
        <dbReference type="ChEBI" id="CHEBI:138284"/>
        <dbReference type="ChEBI" id="CHEBI:173118"/>
        <dbReference type="EC" id="6.5.1.8"/>
    </reaction>
</comment>
<dbReference type="Pfam" id="PF01139">
    <property type="entry name" value="RtcB"/>
    <property type="match status" value="1"/>
</dbReference>
<feature type="binding site" evidence="12">
    <location>
        <position position="92"/>
    </location>
    <ligand>
        <name>Mn(2+)</name>
        <dbReference type="ChEBI" id="CHEBI:29035"/>
        <label>1</label>
    </ligand>
</feature>
<evidence type="ECO:0000256" key="3">
    <source>
        <dbReference type="ARBA" id="ARBA00022723"/>
    </source>
</evidence>
<evidence type="ECO:0000256" key="8">
    <source>
        <dbReference type="ARBA" id="ARBA00047746"/>
    </source>
</evidence>
<dbReference type="PaxDb" id="665571-STHERM_c16050"/>
<organism evidence="14 15">
    <name type="scientific">Winmispira thermophila (strain ATCC 49972 / DSM 6192 / RI 19.B1)</name>
    <name type="common">Spirochaeta thermophila</name>
    <dbReference type="NCBI Taxonomy" id="665571"/>
    <lineage>
        <taxon>Bacteria</taxon>
        <taxon>Pseudomonadati</taxon>
        <taxon>Spirochaetota</taxon>
        <taxon>Spirochaetia</taxon>
        <taxon>Winmispirales</taxon>
        <taxon>Winmispiraceae</taxon>
        <taxon>Winmispira</taxon>
    </lineage>
</organism>
<proteinExistence type="inferred from homology"/>
<sequence>MELVRESTYRYVIPPHEDMRVPAVVYTTEDLLPLLTKDEALRQLTNVARLPGVVRCAVGMPDMHQGYAFPIGTVAAFDIEEGVVSPGGVGFDINCGVRVIRTSLTAPEVKGVLEELGNILFATVPAGLGSRGLEKFSHKEARRAMRKGLGWALEKGMAMEEDLEATEEEGCLKDADPQLVSDEALDRGREEFGTLGSGNHFLEIDVVEKVFDPKKAQALGLFEGQVVIWIHTGSRGLGHQIAMDYMEKMRPRMESYGIPLFERDFVSLPVKAPQSQAYLGAMAAAANFAWVNRQLITHRVREAFSRVFRRPGDELGLFLLYDVAHNIAKYEVYKVDGAERMLLVHRKGATRAFPAGHPALRGIFREVGQPILLPGDMKRGSYILLGTERALEESFGSVAHGAGRQMSRHAAKKAFGFKEMQEDLARDEIRLYAVDRRRAQEEAPGAYKDVDTVVKPLVGEGLAVPVVRTRPLLVIKG</sequence>
<keyword evidence="6 11" id="KW-0342">GTP-binding</keyword>
<reference evidence="14 15" key="2">
    <citation type="journal article" date="2010" name="J. Bacteriol.">
        <title>Genome sequence of the polysaccharide-degrading, thermophilic anaerobe Spirochaeta thermophila DSM 6192.</title>
        <authorList>
            <person name="Angelov A."/>
            <person name="Liebl S."/>
            <person name="Ballschmiter M."/>
            <person name="Bomeke M."/>
            <person name="Lehmann R."/>
            <person name="Liesegang H."/>
            <person name="Daniel R."/>
            <person name="Liebl W."/>
        </authorList>
    </citation>
    <scope>NUCLEOTIDE SEQUENCE [LARGE SCALE GENOMIC DNA]</scope>
    <source>
        <strain evidence="15">ATCC 49972 / DSM 6192 / RI 19.B1</strain>
    </source>
</reference>
<dbReference type="EC" id="6.5.1.-" evidence="13"/>
<comment type="subunit">
    <text evidence="13">Monomer.</text>
</comment>
<dbReference type="GO" id="GO:0005525">
    <property type="term" value="F:GTP binding"/>
    <property type="evidence" value="ECO:0007669"/>
    <property type="project" value="UniProtKB-KW"/>
</dbReference>
<comment type="cofactor">
    <cofactor evidence="12 13">
        <name>Mn(2+)</name>
        <dbReference type="ChEBI" id="CHEBI:29035"/>
    </cofactor>
    <text evidence="12 13">Binds 2 manganese ions per subunit.</text>
</comment>
<feature type="binding site" evidence="11">
    <location>
        <position position="476"/>
    </location>
    <ligand>
        <name>GMP</name>
        <dbReference type="ChEBI" id="CHEBI:58115"/>
    </ligand>
</feature>
<feature type="binding site" evidence="12">
    <location>
        <position position="200"/>
    </location>
    <ligand>
        <name>Mn(2+)</name>
        <dbReference type="ChEBI" id="CHEBI:29035"/>
        <label>1</label>
    </ligand>
</feature>
<evidence type="ECO:0000256" key="12">
    <source>
        <dbReference type="PIRSR" id="PIRSR601233-3"/>
    </source>
</evidence>
<evidence type="ECO:0000256" key="9">
    <source>
        <dbReference type="ARBA" id="ARBA00049514"/>
    </source>
</evidence>
<evidence type="ECO:0000256" key="2">
    <source>
        <dbReference type="ARBA" id="ARBA00022598"/>
    </source>
</evidence>
<feature type="binding site" evidence="11">
    <location>
        <begin position="374"/>
        <end position="377"/>
    </location>
    <ligand>
        <name>GMP</name>
        <dbReference type="ChEBI" id="CHEBI:58115"/>
    </ligand>
</feature>
<evidence type="ECO:0000256" key="6">
    <source>
        <dbReference type="ARBA" id="ARBA00023134"/>
    </source>
</evidence>
<evidence type="ECO:0000256" key="13">
    <source>
        <dbReference type="RuleBase" id="RU371113"/>
    </source>
</evidence>
<comment type="catalytic activity">
    <reaction evidence="8">
        <text>a 3'-end 3'-phospho-ribonucleotide-RNA + a 5'-end dephospho-ribonucleoside-RNA + GTP = a ribonucleotidyl-ribonucleotide-RNA + GMP + diphosphate</text>
        <dbReference type="Rhea" id="RHEA:68076"/>
        <dbReference type="Rhea" id="RHEA-COMP:10463"/>
        <dbReference type="Rhea" id="RHEA-COMP:13936"/>
        <dbReference type="Rhea" id="RHEA-COMP:17355"/>
        <dbReference type="ChEBI" id="CHEBI:33019"/>
        <dbReference type="ChEBI" id="CHEBI:37565"/>
        <dbReference type="ChEBI" id="CHEBI:58115"/>
        <dbReference type="ChEBI" id="CHEBI:83062"/>
        <dbReference type="ChEBI" id="CHEBI:138284"/>
        <dbReference type="ChEBI" id="CHEBI:173118"/>
        <dbReference type="EC" id="6.5.1.8"/>
    </reaction>
</comment>
<dbReference type="PANTHER" id="PTHR11118">
    <property type="entry name" value="RNA-SPLICING LIGASE RTCB HOMOLOG"/>
    <property type="match status" value="1"/>
</dbReference>
<keyword evidence="3 12" id="KW-0479">Metal-binding</keyword>
<dbReference type="EMBL" id="CP001698">
    <property type="protein sequence ID" value="ADN02545.1"/>
    <property type="molecule type" value="Genomic_DNA"/>
</dbReference>
<dbReference type="Proteomes" id="UP000001296">
    <property type="component" value="Chromosome"/>
</dbReference>
<dbReference type="GO" id="GO:0046872">
    <property type="term" value="F:metal ion binding"/>
    <property type="evidence" value="ECO:0007669"/>
    <property type="project" value="UniProtKB-UniRule"/>
</dbReference>
<keyword evidence="7 12" id="KW-0464">Manganese</keyword>
<dbReference type="InterPro" id="IPR001233">
    <property type="entry name" value="RtcB"/>
</dbReference>
<evidence type="ECO:0000256" key="5">
    <source>
        <dbReference type="ARBA" id="ARBA00022800"/>
    </source>
</evidence>
<feature type="binding site" evidence="11">
    <location>
        <begin position="325"/>
        <end position="326"/>
    </location>
    <ligand>
        <name>GMP</name>
        <dbReference type="ChEBI" id="CHEBI:58115"/>
    </ligand>
</feature>
<evidence type="ECO:0000256" key="10">
    <source>
        <dbReference type="PIRSR" id="PIRSR601233-1"/>
    </source>
</evidence>
<feature type="binding site" evidence="11">
    <location>
        <begin position="199"/>
        <end position="203"/>
    </location>
    <ligand>
        <name>GMP</name>
        <dbReference type="ChEBI" id="CHEBI:58115"/>
    </ligand>
</feature>
<dbReference type="GO" id="GO:0003972">
    <property type="term" value="F:RNA ligase (ATP) activity"/>
    <property type="evidence" value="ECO:0007669"/>
    <property type="project" value="TreeGrafter"/>
</dbReference>
<evidence type="ECO:0000313" key="15">
    <source>
        <dbReference type="Proteomes" id="UP000001296"/>
    </source>
</evidence>
<keyword evidence="5" id="KW-0692">RNA repair</keyword>
<feature type="binding site" evidence="12">
    <location>
        <position position="325"/>
    </location>
    <ligand>
        <name>Mn(2+)</name>
        <dbReference type="ChEBI" id="CHEBI:29035"/>
        <label>2</label>
    </ligand>
</feature>
<reference key="1">
    <citation type="submission" date="2009-08" db="EMBL/GenBank/DDBJ databases">
        <title>The genome sequence of Spirochaeta thermophila DSM6192.</title>
        <authorList>
            <person name="Angelov A."/>
            <person name="Mientus M."/>
            <person name="Wittenberg S."/>
            <person name="Lehmann R."/>
            <person name="Liesegang H."/>
            <person name="Daniel R."/>
            <person name="Liebl W."/>
        </authorList>
    </citation>
    <scope>NUCLEOTIDE SEQUENCE</scope>
    <source>
        <strain>DSM 6192</strain>
    </source>
</reference>
<keyword evidence="4 11" id="KW-0547">Nucleotide-binding</keyword>
<dbReference type="eggNOG" id="COG1690">
    <property type="taxonomic scope" value="Bacteria"/>
</dbReference>
<dbReference type="InterPro" id="IPR036025">
    <property type="entry name" value="RtcB-like_sf"/>
</dbReference>
<evidence type="ECO:0000313" key="14">
    <source>
        <dbReference type="EMBL" id="ADN02545.1"/>
    </source>
</evidence>
<feature type="active site" description="GMP-histidine intermediate" evidence="10">
    <location>
        <position position="400"/>
    </location>
</feature>
<comment type="similarity">
    <text evidence="1 13">Belongs to the RtcB family.</text>
</comment>
<dbReference type="FunFam" id="3.90.1860.10:FF:000001">
    <property type="entry name" value="tRNA-splicing ligase RtcB homolog"/>
    <property type="match status" value="1"/>
</dbReference>
<feature type="binding site" evidence="11">
    <location>
        <position position="381"/>
    </location>
    <ligand>
        <name>GMP</name>
        <dbReference type="ChEBI" id="CHEBI:58115"/>
    </ligand>
</feature>
<feature type="binding site" evidence="11">
    <location>
        <begin position="400"/>
        <end position="403"/>
    </location>
    <ligand>
        <name>GMP</name>
        <dbReference type="ChEBI" id="CHEBI:58115"/>
    </ligand>
</feature>
<evidence type="ECO:0000256" key="7">
    <source>
        <dbReference type="ARBA" id="ARBA00023211"/>
    </source>
</evidence>
<evidence type="ECO:0000256" key="4">
    <source>
        <dbReference type="ARBA" id="ARBA00022741"/>
    </source>
</evidence>
<feature type="binding site" evidence="12">
    <location>
        <position position="231"/>
    </location>
    <ligand>
        <name>Mn(2+)</name>
        <dbReference type="ChEBI" id="CHEBI:29035"/>
        <label>2</label>
    </ligand>
</feature>
<dbReference type="GO" id="GO:0170057">
    <property type="term" value="F:RNA ligase (GTP) activity"/>
    <property type="evidence" value="ECO:0007669"/>
    <property type="project" value="UniProtKB-EC"/>
</dbReference>
<dbReference type="RefSeq" id="WP_013314384.1">
    <property type="nucleotide sequence ID" value="NC_014484.1"/>
</dbReference>
<dbReference type="GO" id="GO:0006396">
    <property type="term" value="P:RNA processing"/>
    <property type="evidence" value="ECO:0007669"/>
    <property type="project" value="InterPro"/>
</dbReference>
<gene>
    <name evidence="13" type="primary">rtcB</name>
    <name evidence="14" type="ordered locus">STHERM_c16050</name>
</gene>
<evidence type="ECO:0000256" key="1">
    <source>
        <dbReference type="ARBA" id="ARBA00008071"/>
    </source>
</evidence>
<accession>E0RN76</accession>
<dbReference type="SUPFAM" id="SSF103365">
    <property type="entry name" value="Hypothetical protein PH1602"/>
    <property type="match status" value="1"/>
</dbReference>
<evidence type="ECO:0000256" key="11">
    <source>
        <dbReference type="PIRSR" id="PIRSR601233-2"/>
    </source>
</evidence>
<dbReference type="PANTHER" id="PTHR11118:SF1">
    <property type="entry name" value="RNA-SPLICING LIGASE RTCB HOMOLOG"/>
    <property type="match status" value="1"/>
</dbReference>
<dbReference type="KEGG" id="sta:STHERM_c16050"/>
<keyword evidence="2 13" id="KW-0436">Ligase</keyword>
<dbReference type="AlphaFoldDB" id="E0RN76"/>
<dbReference type="Gene3D" id="3.90.1860.10">
    <property type="entry name" value="tRNA-splicing ligase RtcB"/>
    <property type="match status" value="1"/>
</dbReference>
<dbReference type="HOGENOM" id="CLU_022279_0_1_12"/>
<name>E0RN76_WINT6</name>